<reference evidence="4" key="1">
    <citation type="submission" date="2021-07" db="EMBL/GenBank/DDBJ databases">
        <title>Elsinoe batatas strain:CRI-CJ2 Genome sequencing and assembly.</title>
        <authorList>
            <person name="Huang L."/>
        </authorList>
    </citation>
    <scope>NUCLEOTIDE SEQUENCE</scope>
    <source>
        <strain evidence="4">CRI-CJ2</strain>
    </source>
</reference>
<accession>A0A8K0L2J5</accession>
<feature type="chain" id="PRO_5035419091" evidence="3">
    <location>
        <begin position="17"/>
        <end position="275"/>
    </location>
</feature>
<dbReference type="EMBL" id="JAESVG020000006">
    <property type="protein sequence ID" value="KAG8626496.1"/>
    <property type="molecule type" value="Genomic_DNA"/>
</dbReference>
<sequence length="275" mass="29011">MRTSPALLALCSVAAAQQQIPILDQAKAWFAKATAAVSGAAASASSAAPSIPNPASVGAAAVASSQVEPLTINNYKSVISRRAATASPGIEEFLVFVTGGNKTCFGRCEHAEGQWNRSVPLLAASKSSPNLAILDCEKEPVLCNAWSTGPPSLIHVLIPKPAADQSQPPTTARFIPLNRTTITADEIAAYSTQEKYKEVQPYEGIWHPFSGFLAESGAIIYFGYFIYGFSLIPSWAFMIGVSMLSRTIMSRRMGPDPPRAGQQGAPAAQRPAASS</sequence>
<feature type="compositionally biased region" description="Low complexity" evidence="1">
    <location>
        <begin position="259"/>
        <end position="275"/>
    </location>
</feature>
<evidence type="ECO:0000256" key="2">
    <source>
        <dbReference type="SAM" id="Phobius"/>
    </source>
</evidence>
<organism evidence="4 5">
    <name type="scientific">Elsinoe batatas</name>
    <dbReference type="NCBI Taxonomy" id="2601811"/>
    <lineage>
        <taxon>Eukaryota</taxon>
        <taxon>Fungi</taxon>
        <taxon>Dikarya</taxon>
        <taxon>Ascomycota</taxon>
        <taxon>Pezizomycotina</taxon>
        <taxon>Dothideomycetes</taxon>
        <taxon>Dothideomycetidae</taxon>
        <taxon>Myriangiales</taxon>
        <taxon>Elsinoaceae</taxon>
        <taxon>Elsinoe</taxon>
    </lineage>
</organism>
<evidence type="ECO:0000256" key="1">
    <source>
        <dbReference type="SAM" id="MobiDB-lite"/>
    </source>
</evidence>
<protein>
    <submittedName>
        <fullName evidence="4">Uncharacterized protein</fullName>
    </submittedName>
</protein>
<feature type="transmembrane region" description="Helical" evidence="2">
    <location>
        <begin position="218"/>
        <end position="244"/>
    </location>
</feature>
<keyword evidence="2" id="KW-0472">Membrane</keyword>
<dbReference type="Proteomes" id="UP000809789">
    <property type="component" value="Unassembled WGS sequence"/>
</dbReference>
<feature type="signal peptide" evidence="3">
    <location>
        <begin position="1"/>
        <end position="16"/>
    </location>
</feature>
<feature type="region of interest" description="Disordered" evidence="1">
    <location>
        <begin position="252"/>
        <end position="275"/>
    </location>
</feature>
<name>A0A8K0L2J5_9PEZI</name>
<evidence type="ECO:0000313" key="5">
    <source>
        <dbReference type="Proteomes" id="UP000809789"/>
    </source>
</evidence>
<keyword evidence="2" id="KW-0812">Transmembrane</keyword>
<evidence type="ECO:0000256" key="3">
    <source>
        <dbReference type="SAM" id="SignalP"/>
    </source>
</evidence>
<gene>
    <name evidence="4" type="ORF">KVT40_005441</name>
</gene>
<comment type="caution">
    <text evidence="4">The sequence shown here is derived from an EMBL/GenBank/DDBJ whole genome shotgun (WGS) entry which is preliminary data.</text>
</comment>
<proteinExistence type="predicted"/>
<dbReference type="AlphaFoldDB" id="A0A8K0L2J5"/>
<keyword evidence="5" id="KW-1185">Reference proteome</keyword>
<keyword evidence="3" id="KW-0732">Signal</keyword>
<evidence type="ECO:0000313" key="4">
    <source>
        <dbReference type="EMBL" id="KAG8626496.1"/>
    </source>
</evidence>
<keyword evidence="2" id="KW-1133">Transmembrane helix</keyword>
<dbReference type="OrthoDB" id="1733656at2759"/>